<feature type="domain" description="DUF4232" evidence="1">
    <location>
        <begin position="73"/>
        <end position="196"/>
    </location>
</feature>
<comment type="caution">
    <text evidence="2">The sequence shown here is derived from an EMBL/GenBank/DDBJ whole genome shotgun (WGS) entry which is preliminary data.</text>
</comment>
<dbReference type="InterPro" id="IPR025326">
    <property type="entry name" value="DUF4232"/>
</dbReference>
<proteinExistence type="predicted"/>
<protein>
    <submittedName>
        <fullName evidence="2">DUF4232 domain-containing protein</fullName>
    </submittedName>
</protein>
<sequence length="338" mass="35563">MVSGADPFEEESWWEHVCANVQVEGAHLKPQPTGCHPGVPDDPPLSALLNEVEHPPNQHPWSRPANGNLTFTCEPENIEGVIDQLQASGVKDNARLSVRNYGTSSCDLLGTPGIKFQNERESRVVSLGGGAGTVRLKPGQSSTATMSWAPTSEPAGAQQQVDVTLGGVDPIHAQFGYGAPNDPLRFPSGTARVGAWSPPSKLATLGDVSKVPTVVAPTCGAQRVSAALAPVDQGEEPASSSRVDAEIRITNHSFLPCRVNQISVMDQSPAGQIVFSETSDRVILPGEEYAAKISWEPVSAPGSPVAWTVDFDGGGGPVSLDQQGMFVPARASHIQIEG</sequence>
<dbReference type="Pfam" id="PF14016">
    <property type="entry name" value="DUF4232"/>
    <property type="match status" value="1"/>
</dbReference>
<keyword evidence="3" id="KW-1185">Reference proteome</keyword>
<evidence type="ECO:0000259" key="1">
    <source>
        <dbReference type="Pfam" id="PF14016"/>
    </source>
</evidence>
<dbReference type="AlphaFoldDB" id="A0A495AA61"/>
<gene>
    <name evidence="2" type="ORF">C1C97_003670</name>
</gene>
<accession>A0A495AA61</accession>
<dbReference type="EMBL" id="PNJG02000001">
    <property type="protein sequence ID" value="RKQ36732.1"/>
    <property type="molecule type" value="Genomic_DNA"/>
</dbReference>
<name>A0A495AA61_9MICC</name>
<dbReference type="Proteomes" id="UP000249516">
    <property type="component" value="Unassembled WGS sequence"/>
</dbReference>
<reference evidence="2 3" key="1">
    <citation type="submission" date="2018-10" db="EMBL/GenBank/DDBJ databases">
        <title>Kocuria tytouropygialis sp. nov., isolated from the uropygial gland of an American barn owl (Tyto furcata).</title>
        <authorList>
            <person name="Braun M.S."/>
            <person name="Wang E."/>
            <person name="Zimmermann S."/>
            <person name="Wagner H."/>
            <person name="Wink M."/>
        </authorList>
    </citation>
    <scope>NUCLEOTIDE SEQUENCE [LARGE SCALE GENOMIC DNA]</scope>
    <source>
        <strain evidence="2 3">442</strain>
    </source>
</reference>
<evidence type="ECO:0000313" key="3">
    <source>
        <dbReference type="Proteomes" id="UP000249516"/>
    </source>
</evidence>
<evidence type="ECO:0000313" key="2">
    <source>
        <dbReference type="EMBL" id="RKQ36732.1"/>
    </source>
</evidence>
<organism evidence="2 3">
    <name type="scientific">Kocuria tytonis</name>
    <dbReference type="NCBI Taxonomy" id="2054280"/>
    <lineage>
        <taxon>Bacteria</taxon>
        <taxon>Bacillati</taxon>
        <taxon>Actinomycetota</taxon>
        <taxon>Actinomycetes</taxon>
        <taxon>Micrococcales</taxon>
        <taxon>Micrococcaceae</taxon>
        <taxon>Kocuria</taxon>
    </lineage>
</organism>